<dbReference type="PANTHER" id="PTHR12001:SF55">
    <property type="entry name" value="ALL TRANS-POLYPRENYL-DIPHOSPHATE SYNTHASE PDSS2"/>
    <property type="match status" value="1"/>
</dbReference>
<dbReference type="Gene3D" id="1.10.600.10">
    <property type="entry name" value="Farnesyl Diphosphate Synthase"/>
    <property type="match status" value="1"/>
</dbReference>
<reference evidence="2" key="1">
    <citation type="journal article" date="2013" name="Genome Biol.">
        <title>Draft genome of the mountain pine beetle, Dendroctonus ponderosae Hopkins, a major forest pest.</title>
        <authorList>
            <person name="Keeling C.I."/>
            <person name="Yuen M.M."/>
            <person name="Liao N.Y."/>
            <person name="Docking T.R."/>
            <person name="Chan S.K."/>
            <person name="Taylor G.A."/>
            <person name="Palmquist D.L."/>
            <person name="Jackman S.D."/>
            <person name="Nguyen A."/>
            <person name="Li M."/>
            <person name="Henderson H."/>
            <person name="Janes J.K."/>
            <person name="Zhao Y."/>
            <person name="Pandoh P."/>
            <person name="Moore R."/>
            <person name="Sperling F.A."/>
            <person name="Huber D.P."/>
            <person name="Birol I."/>
            <person name="Jones S.J."/>
            <person name="Bohlmann J."/>
        </authorList>
    </citation>
    <scope>NUCLEOTIDE SEQUENCE</scope>
</reference>
<evidence type="ECO:0000313" key="2">
    <source>
        <dbReference type="Proteomes" id="UP000019118"/>
    </source>
</evidence>
<accession>A0AAR5Q715</accession>
<dbReference type="PANTHER" id="PTHR12001">
    <property type="entry name" value="GERANYLGERANYL PYROPHOSPHATE SYNTHASE"/>
    <property type="match status" value="1"/>
</dbReference>
<dbReference type="GO" id="GO:0004659">
    <property type="term" value="F:prenyltransferase activity"/>
    <property type="evidence" value="ECO:0007669"/>
    <property type="project" value="TreeGrafter"/>
</dbReference>
<reference evidence="1" key="2">
    <citation type="submission" date="2024-08" db="UniProtKB">
        <authorList>
            <consortium name="EnsemblMetazoa"/>
        </authorList>
    </citation>
    <scope>IDENTIFICATION</scope>
</reference>
<sequence>MIPLKYGRHSTQLARQTMSYLVTRSLVTKSKEETVCRKAVNEAEKIVGYPTSFLSLRWLLNDEAANVANHIRKLIGTNHPLLTTARDLIIGDRTPTWGLIVLLISKAGGLGKHFSEMDKDVTAGILHSQRVLAEVTEMIRTSNILHNSVLNINTNDVEEYSDLNFGNTLSLLTGDYLLSNSFKELAGLKNQEVNELVSMCLRDLVEAEFIGPRDNQNRPLPAKPLEESSEIIIPNEFGTAPLKVKEVLGNAKAEWTLRHFLGSGSLLAKSCQAALKLANHPEEFQKLGYLFGRNMALGWQAYFDLECFEEGCKKPFDLISAPILFHLQHDPDFYAEILKGSEDVRNCDYDRIRELVQSGPGLEMTRELKQNFVKNSFDILDEFRATDAKRALVNILKVL</sequence>
<organism evidence="1 2">
    <name type="scientific">Dendroctonus ponderosae</name>
    <name type="common">Mountain pine beetle</name>
    <dbReference type="NCBI Taxonomy" id="77166"/>
    <lineage>
        <taxon>Eukaryota</taxon>
        <taxon>Metazoa</taxon>
        <taxon>Ecdysozoa</taxon>
        <taxon>Arthropoda</taxon>
        <taxon>Hexapoda</taxon>
        <taxon>Insecta</taxon>
        <taxon>Pterygota</taxon>
        <taxon>Neoptera</taxon>
        <taxon>Endopterygota</taxon>
        <taxon>Coleoptera</taxon>
        <taxon>Polyphaga</taxon>
        <taxon>Cucujiformia</taxon>
        <taxon>Curculionidae</taxon>
        <taxon>Scolytinae</taxon>
        <taxon>Dendroctonus</taxon>
    </lineage>
</organism>
<dbReference type="GO" id="GO:0008299">
    <property type="term" value="P:isoprenoid biosynthetic process"/>
    <property type="evidence" value="ECO:0007669"/>
    <property type="project" value="TreeGrafter"/>
</dbReference>
<keyword evidence="2" id="KW-1185">Reference proteome</keyword>
<dbReference type="EnsemblMetazoa" id="XM_019913469.1">
    <property type="protein sequence ID" value="XP_019769028.1"/>
    <property type="gene ID" value="LOC109543650"/>
</dbReference>
<dbReference type="Proteomes" id="UP000019118">
    <property type="component" value="Unassembled WGS sequence"/>
</dbReference>
<evidence type="ECO:0000313" key="1">
    <source>
        <dbReference type="EnsemblMetazoa" id="XP_019769028.1"/>
    </source>
</evidence>
<dbReference type="SUPFAM" id="SSF48576">
    <property type="entry name" value="Terpenoid synthases"/>
    <property type="match status" value="1"/>
</dbReference>
<dbReference type="GeneID" id="109543650"/>
<protein>
    <recommendedName>
        <fullName evidence="3">Decaprenyl-diphosphate synthase subunit 2</fullName>
    </recommendedName>
</protein>
<dbReference type="AlphaFoldDB" id="A0AAR5Q715"/>
<proteinExistence type="predicted"/>
<dbReference type="GO" id="GO:0006744">
    <property type="term" value="P:ubiquinone biosynthetic process"/>
    <property type="evidence" value="ECO:0007669"/>
    <property type="project" value="TreeGrafter"/>
</dbReference>
<name>A0AAR5Q715_DENPD</name>
<dbReference type="KEGG" id="dpa:109543650"/>
<evidence type="ECO:0008006" key="3">
    <source>
        <dbReference type="Google" id="ProtNLM"/>
    </source>
</evidence>
<dbReference type="InterPro" id="IPR008949">
    <property type="entry name" value="Isoprenoid_synthase_dom_sf"/>
</dbReference>
<dbReference type="GO" id="GO:1990234">
    <property type="term" value="C:transferase complex"/>
    <property type="evidence" value="ECO:0007669"/>
    <property type="project" value="TreeGrafter"/>
</dbReference>
<dbReference type="GO" id="GO:0005739">
    <property type="term" value="C:mitochondrion"/>
    <property type="evidence" value="ECO:0007669"/>
    <property type="project" value="TreeGrafter"/>
</dbReference>